<keyword evidence="1" id="KW-1133">Transmembrane helix</keyword>
<gene>
    <name evidence="2" type="ORF">I6I07_21910</name>
</gene>
<proteinExistence type="predicted"/>
<evidence type="ECO:0000313" key="3">
    <source>
        <dbReference type="Proteomes" id="UP000595231"/>
    </source>
</evidence>
<dbReference type="RefSeq" id="WP_198483692.1">
    <property type="nucleotide sequence ID" value="NZ_CP065997.1"/>
</dbReference>
<organism evidence="2 3">
    <name type="scientific">Achromobacter deleyi</name>
    <dbReference type="NCBI Taxonomy" id="1353891"/>
    <lineage>
        <taxon>Bacteria</taxon>
        <taxon>Pseudomonadati</taxon>
        <taxon>Pseudomonadota</taxon>
        <taxon>Betaproteobacteria</taxon>
        <taxon>Burkholderiales</taxon>
        <taxon>Alcaligenaceae</taxon>
        <taxon>Achromobacter</taxon>
    </lineage>
</organism>
<keyword evidence="1" id="KW-0472">Membrane</keyword>
<accession>A0A7T4B049</accession>
<reference evidence="2 3" key="1">
    <citation type="submission" date="2020-12" db="EMBL/GenBank/DDBJ databases">
        <title>FDA dAtabase for Regulatory Grade micrObial Sequences (FDA-ARGOS): Supporting development and validation of Infectious Disease Dx tests.</title>
        <authorList>
            <person name="Sproer C."/>
            <person name="Gronow S."/>
            <person name="Severitt S."/>
            <person name="Schroder I."/>
            <person name="Tallon L."/>
            <person name="Sadzewicz L."/>
            <person name="Zhao X."/>
            <person name="Boylan J."/>
            <person name="Ott S."/>
            <person name="Bowen H."/>
            <person name="Vavikolanu K."/>
            <person name="Mehta A."/>
            <person name="Aluvathingal J."/>
            <person name="Nadendla S."/>
            <person name="Lowell S."/>
            <person name="Myers T."/>
            <person name="Yan Y."/>
            <person name="Sichtig H."/>
        </authorList>
    </citation>
    <scope>NUCLEOTIDE SEQUENCE [LARGE SCALE GENOMIC DNA]</scope>
    <source>
        <strain evidence="2 3">FDAARGOS_1050</strain>
    </source>
</reference>
<dbReference type="AlphaFoldDB" id="A0A7T4B049"/>
<protein>
    <submittedName>
        <fullName evidence="2">Uncharacterized protein</fullName>
    </submittedName>
</protein>
<name>A0A7T4B049_9BURK</name>
<sequence>MDEEPAAVPPVVLMPNHRINAFAWMDRELFTEEIDRQHYPAGLFDGFAFWILAGAYYLPNWMEYWVRRYGKQASPYEKALAARQHPGDPVMGRPAFGVRAGDGIEVDSVIKLNPGNIDEHI</sequence>
<keyword evidence="1" id="KW-0812">Transmembrane</keyword>
<dbReference type="Proteomes" id="UP000595231">
    <property type="component" value="Chromosome"/>
</dbReference>
<feature type="transmembrane region" description="Helical" evidence="1">
    <location>
        <begin position="39"/>
        <end position="58"/>
    </location>
</feature>
<evidence type="ECO:0000313" key="2">
    <source>
        <dbReference type="EMBL" id="QQB33282.1"/>
    </source>
</evidence>
<dbReference type="EMBL" id="CP065997">
    <property type="protein sequence ID" value="QQB33282.1"/>
    <property type="molecule type" value="Genomic_DNA"/>
</dbReference>
<evidence type="ECO:0000256" key="1">
    <source>
        <dbReference type="SAM" id="Phobius"/>
    </source>
</evidence>